<evidence type="ECO:0000256" key="1">
    <source>
        <dbReference type="SAM" id="MobiDB-lite"/>
    </source>
</evidence>
<feature type="region of interest" description="Disordered" evidence="1">
    <location>
        <begin position="123"/>
        <end position="147"/>
    </location>
</feature>
<organism evidence="2 3">
    <name type="scientific">Ceratobasidium theobromae</name>
    <dbReference type="NCBI Taxonomy" id="1582974"/>
    <lineage>
        <taxon>Eukaryota</taxon>
        <taxon>Fungi</taxon>
        <taxon>Dikarya</taxon>
        <taxon>Basidiomycota</taxon>
        <taxon>Agaricomycotina</taxon>
        <taxon>Agaricomycetes</taxon>
        <taxon>Cantharellales</taxon>
        <taxon>Ceratobasidiaceae</taxon>
        <taxon>Ceratobasidium</taxon>
    </lineage>
</organism>
<feature type="region of interest" description="Disordered" evidence="1">
    <location>
        <begin position="1"/>
        <end position="109"/>
    </location>
</feature>
<protein>
    <submittedName>
        <fullName evidence="2">Uncharacterized protein</fullName>
    </submittedName>
</protein>
<reference evidence="2 3" key="1">
    <citation type="journal article" date="2019" name="Fungal Biol. Biotechnol.">
        <title>Draft genome sequence of fastidious pathogen Ceratobasidium theobromae, which causes vascular-streak dieback in Theobroma cacao.</title>
        <authorList>
            <person name="Ali S.S."/>
            <person name="Asman A."/>
            <person name="Shao J."/>
            <person name="Firmansyah A.P."/>
            <person name="Susilo A.W."/>
            <person name="Rosmana A."/>
            <person name="McMahon P."/>
            <person name="Junaid M."/>
            <person name="Guest D."/>
            <person name="Kheng T.Y."/>
            <person name="Meinhardt L.W."/>
            <person name="Bailey B.A."/>
        </authorList>
    </citation>
    <scope>NUCLEOTIDE SEQUENCE [LARGE SCALE GENOMIC DNA]</scope>
    <source>
        <strain evidence="2 3">CT2</strain>
    </source>
</reference>
<proteinExistence type="predicted"/>
<evidence type="ECO:0000313" key="2">
    <source>
        <dbReference type="EMBL" id="KAB5587697.1"/>
    </source>
</evidence>
<evidence type="ECO:0000313" key="3">
    <source>
        <dbReference type="Proteomes" id="UP000383932"/>
    </source>
</evidence>
<comment type="caution">
    <text evidence="2">The sequence shown here is derived from an EMBL/GenBank/DDBJ whole genome shotgun (WGS) entry which is preliminary data.</text>
</comment>
<gene>
    <name evidence="2" type="ORF">CTheo_8862</name>
</gene>
<sequence>MEEMRGDLQMSFTTLSPPIEESYPANLSKEVEDQDPTKPLMVVTSIPPSQVSTSSISSALLGEPAQPSIPAQYTSQYGIQLGEGISFRNRPPTPRPPMSQDLEESRTGTPNSLLINQASVHIASPPSPAESELSVASSAASRVIHAPVAHSTPGRSCILIEEEPEEL</sequence>
<feature type="compositionally biased region" description="Polar residues" evidence="1">
    <location>
        <begin position="69"/>
        <end position="78"/>
    </location>
</feature>
<feature type="compositionally biased region" description="Low complexity" evidence="1">
    <location>
        <begin position="129"/>
        <end position="141"/>
    </location>
</feature>
<feature type="compositionally biased region" description="Low complexity" evidence="1">
    <location>
        <begin position="43"/>
        <end position="58"/>
    </location>
</feature>
<keyword evidence="3" id="KW-1185">Reference proteome</keyword>
<dbReference type="EMBL" id="SSOP01000855">
    <property type="protein sequence ID" value="KAB5587697.1"/>
    <property type="molecule type" value="Genomic_DNA"/>
</dbReference>
<dbReference type="Proteomes" id="UP000383932">
    <property type="component" value="Unassembled WGS sequence"/>
</dbReference>
<name>A0A5N5Q8H4_9AGAM</name>
<accession>A0A5N5Q8H4</accession>
<dbReference type="AlphaFoldDB" id="A0A5N5Q8H4"/>